<dbReference type="AlphaFoldDB" id="A0A7J9LYT6"/>
<protein>
    <submittedName>
        <fullName evidence="2">Uncharacterized protein</fullName>
    </submittedName>
</protein>
<evidence type="ECO:0000256" key="1">
    <source>
        <dbReference type="SAM" id="MobiDB-lite"/>
    </source>
</evidence>
<accession>A0A7J9LYT6</accession>
<feature type="compositionally biased region" description="Low complexity" evidence="1">
    <location>
        <begin position="22"/>
        <end position="33"/>
    </location>
</feature>
<name>A0A7J9LYT6_GOSSC</name>
<reference evidence="2 3" key="1">
    <citation type="journal article" date="2019" name="Genome Biol. Evol.">
        <title>Insights into the evolution of the New World diploid cottons (Gossypium, subgenus Houzingenia) based on genome sequencing.</title>
        <authorList>
            <person name="Grover C.E."/>
            <person name="Arick M.A. 2nd"/>
            <person name="Thrash A."/>
            <person name="Conover J.L."/>
            <person name="Sanders W.S."/>
            <person name="Peterson D.G."/>
            <person name="Frelichowski J.E."/>
            <person name="Scheffler J.A."/>
            <person name="Scheffler B.E."/>
            <person name="Wendel J.F."/>
        </authorList>
    </citation>
    <scope>NUCLEOTIDE SEQUENCE [LARGE SCALE GENOMIC DNA]</scope>
    <source>
        <strain evidence="2">1</strain>
        <tissue evidence="2">Leaf</tissue>
    </source>
</reference>
<proteinExistence type="predicted"/>
<feature type="region of interest" description="Disordered" evidence="1">
    <location>
        <begin position="15"/>
        <end position="47"/>
    </location>
</feature>
<gene>
    <name evidence="2" type="ORF">Goshw_024540</name>
</gene>
<sequence length="111" mass="12197">MASVKAAGTQLFGQVKKEATDASSKSKPAASKPAAKKAAPKPQEPKKKKVYTFVTYTYKYSPLMILFAEELRTHLLISFVSLCTAGKRWESSDQAVVSSPKSSADFYDFRP</sequence>
<evidence type="ECO:0000313" key="2">
    <source>
        <dbReference type="EMBL" id="MBA0863696.1"/>
    </source>
</evidence>
<dbReference type="PANTHER" id="PTHR35831">
    <property type="entry name" value="OS01G0642200 PROTEIN"/>
    <property type="match status" value="1"/>
</dbReference>
<organism evidence="2 3">
    <name type="scientific">Gossypium schwendimanii</name>
    <name type="common">Cotton</name>
    <dbReference type="NCBI Taxonomy" id="34291"/>
    <lineage>
        <taxon>Eukaryota</taxon>
        <taxon>Viridiplantae</taxon>
        <taxon>Streptophyta</taxon>
        <taxon>Embryophyta</taxon>
        <taxon>Tracheophyta</taxon>
        <taxon>Spermatophyta</taxon>
        <taxon>Magnoliopsida</taxon>
        <taxon>eudicotyledons</taxon>
        <taxon>Gunneridae</taxon>
        <taxon>Pentapetalae</taxon>
        <taxon>rosids</taxon>
        <taxon>malvids</taxon>
        <taxon>Malvales</taxon>
        <taxon>Malvaceae</taxon>
        <taxon>Malvoideae</taxon>
        <taxon>Gossypium</taxon>
    </lineage>
</organism>
<keyword evidence="3" id="KW-1185">Reference proteome</keyword>
<evidence type="ECO:0000313" key="3">
    <source>
        <dbReference type="Proteomes" id="UP000593576"/>
    </source>
</evidence>
<dbReference type="Proteomes" id="UP000593576">
    <property type="component" value="Unassembled WGS sequence"/>
</dbReference>
<dbReference type="EMBL" id="JABFAF010000008">
    <property type="protein sequence ID" value="MBA0863696.1"/>
    <property type="molecule type" value="Genomic_DNA"/>
</dbReference>
<comment type="caution">
    <text evidence="2">The sequence shown here is derived from an EMBL/GenBank/DDBJ whole genome shotgun (WGS) entry which is preliminary data.</text>
</comment>
<dbReference type="PANTHER" id="PTHR35831:SF1">
    <property type="match status" value="1"/>
</dbReference>